<evidence type="ECO:0000313" key="1">
    <source>
        <dbReference type="EMBL" id="KAH6636561.1"/>
    </source>
</evidence>
<sequence>MPPHQYMTDKRYDLLARSLKLVYLGWTINPRGWHTRVSSLASPLTARFARWPSSSPTGGAPRFTLAGPRPWSDDLPLQANPAEVPVLFFCHSEPEPGLMKMENGRQPAAWLLSLVTCGGSAMVQTDYIPQSSVSTGASQGSSGLRAQETSQCLAPHGGPADVPVVEEGATWSHHEITAIITYHDRGSQIQSWRTKTVLLVLLITRDSRSAVLEAPNSFHTVPGPTPPRALA</sequence>
<gene>
    <name evidence="1" type="ORF">F5144DRAFT_184145</name>
</gene>
<protein>
    <submittedName>
        <fullName evidence="1">Uncharacterized protein</fullName>
    </submittedName>
</protein>
<reference evidence="1 2" key="1">
    <citation type="journal article" date="2021" name="Nat. Commun.">
        <title>Genetic determinants of endophytism in the Arabidopsis root mycobiome.</title>
        <authorList>
            <person name="Mesny F."/>
            <person name="Miyauchi S."/>
            <person name="Thiergart T."/>
            <person name="Pickel B."/>
            <person name="Atanasova L."/>
            <person name="Karlsson M."/>
            <person name="Huettel B."/>
            <person name="Barry K.W."/>
            <person name="Haridas S."/>
            <person name="Chen C."/>
            <person name="Bauer D."/>
            <person name="Andreopoulos W."/>
            <person name="Pangilinan J."/>
            <person name="LaButti K."/>
            <person name="Riley R."/>
            <person name="Lipzen A."/>
            <person name="Clum A."/>
            <person name="Drula E."/>
            <person name="Henrissat B."/>
            <person name="Kohler A."/>
            <person name="Grigoriev I.V."/>
            <person name="Martin F.M."/>
            <person name="Hacquard S."/>
        </authorList>
    </citation>
    <scope>NUCLEOTIDE SEQUENCE [LARGE SCALE GENOMIC DNA]</scope>
    <source>
        <strain evidence="1 2">MPI-SDFR-AT-0079</strain>
    </source>
</reference>
<comment type="caution">
    <text evidence="1">The sequence shown here is derived from an EMBL/GenBank/DDBJ whole genome shotgun (WGS) entry which is preliminary data.</text>
</comment>
<keyword evidence="2" id="KW-1185">Reference proteome</keyword>
<dbReference type="EMBL" id="JAGIZQ010000003">
    <property type="protein sequence ID" value="KAH6636561.1"/>
    <property type="molecule type" value="Genomic_DNA"/>
</dbReference>
<proteinExistence type="predicted"/>
<organism evidence="1 2">
    <name type="scientific">Chaetomium tenue</name>
    <dbReference type="NCBI Taxonomy" id="1854479"/>
    <lineage>
        <taxon>Eukaryota</taxon>
        <taxon>Fungi</taxon>
        <taxon>Dikarya</taxon>
        <taxon>Ascomycota</taxon>
        <taxon>Pezizomycotina</taxon>
        <taxon>Sordariomycetes</taxon>
        <taxon>Sordariomycetidae</taxon>
        <taxon>Sordariales</taxon>
        <taxon>Chaetomiaceae</taxon>
        <taxon>Chaetomium</taxon>
    </lineage>
</organism>
<name>A0ACB7PHP7_9PEZI</name>
<evidence type="ECO:0000313" key="2">
    <source>
        <dbReference type="Proteomes" id="UP000724584"/>
    </source>
</evidence>
<accession>A0ACB7PHP7</accession>
<dbReference type="Proteomes" id="UP000724584">
    <property type="component" value="Unassembled WGS sequence"/>
</dbReference>